<keyword evidence="3" id="KW-0804">Transcription</keyword>
<dbReference type="EMBL" id="APLQ01000005">
    <property type="protein sequence ID" value="ENO17171.2"/>
    <property type="molecule type" value="Genomic_DNA"/>
</dbReference>
<dbReference type="SMART" id="SM00419">
    <property type="entry name" value="HTH_CRP"/>
    <property type="match status" value="1"/>
</dbReference>
<dbReference type="Gene3D" id="1.10.10.10">
    <property type="entry name" value="Winged helix-like DNA-binding domain superfamily/Winged helix DNA-binding domain"/>
    <property type="match status" value="1"/>
</dbReference>
<dbReference type="Pfam" id="PF00027">
    <property type="entry name" value="cNMP_binding"/>
    <property type="match status" value="1"/>
</dbReference>
<sequence>MEDGPSPDKAILAIAFTCPVLRVPMSSASRASNLDAYLAPFLRRLQRYADISTAEACQLKSVVYQCQHHRRGDLLIKKGHLSNDVYAIAEGTVAQEIITEDGKTCIVEFLLPGDISSINSHLERTSGVTLKCLTGTTVINLQAVALEALLAESDSLRRAFSLMKLASERIQRERFVSVAARPGDFKLAHLLCELTLRTQHVLPDNAAVKPIPLTQPEIGAALGLSNVHVNRIIKGMEALNLLEVHSGTIYLTDWEALAETYCFDGTYITQQERLPNTRSTGSTDNG</sequence>
<dbReference type="HOGENOM" id="CLU_075053_0_0_6"/>
<dbReference type="InterPro" id="IPR036388">
    <property type="entry name" value="WH-like_DNA-bd_sf"/>
</dbReference>
<dbReference type="InterPro" id="IPR012318">
    <property type="entry name" value="HTH_CRP"/>
</dbReference>
<keyword evidence="2" id="KW-0238">DNA-binding</keyword>
<evidence type="ECO:0000256" key="1">
    <source>
        <dbReference type="ARBA" id="ARBA00023015"/>
    </source>
</evidence>
<evidence type="ECO:0000256" key="3">
    <source>
        <dbReference type="ARBA" id="ARBA00023163"/>
    </source>
</evidence>
<keyword evidence="1" id="KW-0805">Transcription regulation</keyword>
<dbReference type="GO" id="GO:0006355">
    <property type="term" value="P:regulation of DNA-templated transcription"/>
    <property type="evidence" value="ECO:0007669"/>
    <property type="project" value="InterPro"/>
</dbReference>
<comment type="caution">
    <text evidence="5">The sequence shown here is derived from an EMBL/GenBank/DDBJ whole genome shotgun (WGS) entry which is preliminary data.</text>
</comment>
<keyword evidence="6" id="KW-1185">Reference proteome</keyword>
<dbReference type="PROSITE" id="PS50042">
    <property type="entry name" value="CNMP_BINDING_3"/>
    <property type="match status" value="1"/>
</dbReference>
<dbReference type="STRING" id="626887.J057_00859"/>
<dbReference type="InterPro" id="IPR018490">
    <property type="entry name" value="cNMP-bd_dom_sf"/>
</dbReference>
<dbReference type="Pfam" id="PF13545">
    <property type="entry name" value="HTH_Crp_2"/>
    <property type="match status" value="1"/>
</dbReference>
<evidence type="ECO:0000256" key="2">
    <source>
        <dbReference type="ARBA" id="ARBA00023125"/>
    </source>
</evidence>
<name>N6X063_9GAMM</name>
<dbReference type="eggNOG" id="COG0664">
    <property type="taxonomic scope" value="Bacteria"/>
</dbReference>
<dbReference type="SUPFAM" id="SSF46785">
    <property type="entry name" value="Winged helix' DNA-binding domain"/>
    <property type="match status" value="1"/>
</dbReference>
<evidence type="ECO:0000313" key="5">
    <source>
        <dbReference type="EMBL" id="ENO17171.2"/>
    </source>
</evidence>
<dbReference type="Gene3D" id="2.60.120.10">
    <property type="entry name" value="Jelly Rolls"/>
    <property type="match status" value="1"/>
</dbReference>
<dbReference type="InterPro" id="IPR000595">
    <property type="entry name" value="cNMP-bd_dom"/>
</dbReference>
<evidence type="ECO:0000259" key="4">
    <source>
        <dbReference type="PROSITE" id="PS50042"/>
    </source>
</evidence>
<evidence type="ECO:0000313" key="6">
    <source>
        <dbReference type="Proteomes" id="UP000013165"/>
    </source>
</evidence>
<dbReference type="AlphaFoldDB" id="N6X063"/>
<dbReference type="Proteomes" id="UP000013165">
    <property type="component" value="Unassembled WGS sequence"/>
</dbReference>
<dbReference type="PATRIC" id="fig|626887.3.peg.157"/>
<reference evidence="5 6" key="1">
    <citation type="journal article" date="2013" name="Genome Announc.">
        <title>Genome Sequence of the Polycyclic Aromatic Hydrocarbon-Degrading Bacterium Strain Marinobacter nanhaiticus D15-8WT.</title>
        <authorList>
            <person name="Cui Z."/>
            <person name="Gao W."/>
            <person name="Li Q."/>
            <person name="Xu G."/>
            <person name="Zheng L."/>
        </authorList>
    </citation>
    <scope>NUCLEOTIDE SEQUENCE [LARGE SCALE GENOMIC DNA]</scope>
    <source>
        <strain evidence="5 6">D15-8W</strain>
    </source>
</reference>
<dbReference type="GO" id="GO:0003677">
    <property type="term" value="F:DNA binding"/>
    <property type="evidence" value="ECO:0007669"/>
    <property type="project" value="UniProtKB-KW"/>
</dbReference>
<dbReference type="SUPFAM" id="SSF51206">
    <property type="entry name" value="cAMP-binding domain-like"/>
    <property type="match status" value="1"/>
</dbReference>
<dbReference type="CDD" id="cd00038">
    <property type="entry name" value="CAP_ED"/>
    <property type="match status" value="1"/>
</dbReference>
<organism evidence="5 6">
    <name type="scientific">Marinobacter nanhaiticus D15-8W</name>
    <dbReference type="NCBI Taxonomy" id="626887"/>
    <lineage>
        <taxon>Bacteria</taxon>
        <taxon>Pseudomonadati</taxon>
        <taxon>Pseudomonadota</taxon>
        <taxon>Gammaproteobacteria</taxon>
        <taxon>Pseudomonadales</taxon>
        <taxon>Marinobacteraceae</taxon>
        <taxon>Marinobacter</taxon>
    </lineage>
</organism>
<protein>
    <submittedName>
        <fullName evidence="5">Crp/Fnr family transcriptional regulator</fullName>
    </submittedName>
</protein>
<dbReference type="OrthoDB" id="9126850at2"/>
<proteinExistence type="predicted"/>
<feature type="domain" description="Cyclic nucleotide-binding" evidence="4">
    <location>
        <begin position="41"/>
        <end position="114"/>
    </location>
</feature>
<dbReference type="InterPro" id="IPR014710">
    <property type="entry name" value="RmlC-like_jellyroll"/>
</dbReference>
<dbReference type="InterPro" id="IPR036390">
    <property type="entry name" value="WH_DNA-bd_sf"/>
</dbReference>
<accession>N6X063</accession>
<gene>
    <name evidence="5" type="ORF">J057_00859</name>
</gene>